<dbReference type="Proteomes" id="UP000054359">
    <property type="component" value="Unassembled WGS sequence"/>
</dbReference>
<dbReference type="GO" id="GO:0003676">
    <property type="term" value="F:nucleic acid binding"/>
    <property type="evidence" value="ECO:0007669"/>
    <property type="project" value="InterPro"/>
</dbReference>
<evidence type="ECO:0000313" key="2">
    <source>
        <dbReference type="Proteomes" id="UP000054359"/>
    </source>
</evidence>
<keyword evidence="2" id="KW-1185">Reference proteome</keyword>
<name>A0A087T0U9_STEMI</name>
<sequence>MHCRVGWKKLLQRNIQQKFVPGGKKKRIHDLFYMSVLDRLLKHSTCLHPNFYENKNCSLLHIAHHPIMQSFRGKKITLLHHHPYSPFLSPVHYFLLPKLKLKLKPKGH</sequence>
<gene>
    <name evidence="1" type="ORF">X975_25199</name>
</gene>
<feature type="non-terminal residue" evidence="1">
    <location>
        <position position="108"/>
    </location>
</feature>
<dbReference type="Gene3D" id="3.30.420.10">
    <property type="entry name" value="Ribonuclease H-like superfamily/Ribonuclease H"/>
    <property type="match status" value="1"/>
</dbReference>
<dbReference type="AlphaFoldDB" id="A0A087T0U9"/>
<protein>
    <recommendedName>
        <fullName evidence="3">Mariner Mos1 transposase</fullName>
    </recommendedName>
</protein>
<dbReference type="EMBL" id="KK112875">
    <property type="protein sequence ID" value="KFM58738.1"/>
    <property type="molecule type" value="Genomic_DNA"/>
</dbReference>
<organism evidence="1 2">
    <name type="scientific">Stegodyphus mimosarum</name>
    <name type="common">African social velvet spider</name>
    <dbReference type="NCBI Taxonomy" id="407821"/>
    <lineage>
        <taxon>Eukaryota</taxon>
        <taxon>Metazoa</taxon>
        <taxon>Ecdysozoa</taxon>
        <taxon>Arthropoda</taxon>
        <taxon>Chelicerata</taxon>
        <taxon>Arachnida</taxon>
        <taxon>Araneae</taxon>
        <taxon>Araneomorphae</taxon>
        <taxon>Entelegynae</taxon>
        <taxon>Eresoidea</taxon>
        <taxon>Eresidae</taxon>
        <taxon>Stegodyphus</taxon>
    </lineage>
</organism>
<accession>A0A087T0U9</accession>
<evidence type="ECO:0008006" key="3">
    <source>
        <dbReference type="Google" id="ProtNLM"/>
    </source>
</evidence>
<dbReference type="InterPro" id="IPR036397">
    <property type="entry name" value="RNaseH_sf"/>
</dbReference>
<proteinExistence type="predicted"/>
<reference evidence="1 2" key="1">
    <citation type="submission" date="2013-11" db="EMBL/GenBank/DDBJ databases">
        <title>Genome sequencing of Stegodyphus mimosarum.</title>
        <authorList>
            <person name="Bechsgaard J."/>
        </authorList>
    </citation>
    <scope>NUCLEOTIDE SEQUENCE [LARGE SCALE GENOMIC DNA]</scope>
</reference>
<evidence type="ECO:0000313" key="1">
    <source>
        <dbReference type="EMBL" id="KFM58738.1"/>
    </source>
</evidence>